<dbReference type="AlphaFoldDB" id="A0A1Z5J5T2"/>
<accession>A0A1Z5J5T2</accession>
<name>A0A1Z5J5T2_9LACO</name>
<evidence type="ECO:0000313" key="4">
    <source>
        <dbReference type="EMBL" id="GAX09151.1"/>
    </source>
</evidence>
<dbReference type="PANTHER" id="PTHR43656:SF2">
    <property type="entry name" value="BINDING OXIDOREDUCTASE, PUTATIVE (AFU_ORTHOLOGUE AFUA_2G08260)-RELATED"/>
    <property type="match status" value="1"/>
</dbReference>
<keyword evidence="5" id="KW-1185">Reference proteome</keyword>
<dbReference type="InterPro" id="IPR013785">
    <property type="entry name" value="Aldolase_TIM"/>
</dbReference>
<dbReference type="RefSeq" id="WP_098826432.1">
    <property type="nucleotide sequence ID" value="NZ_BCMJ01000016.1"/>
</dbReference>
<evidence type="ECO:0000256" key="2">
    <source>
        <dbReference type="ARBA" id="ARBA00023002"/>
    </source>
</evidence>
<evidence type="ECO:0000259" key="3">
    <source>
        <dbReference type="Pfam" id="PF00724"/>
    </source>
</evidence>
<dbReference type="GO" id="GO:0016491">
    <property type="term" value="F:oxidoreductase activity"/>
    <property type="evidence" value="ECO:0007669"/>
    <property type="project" value="UniProtKB-KW"/>
</dbReference>
<dbReference type="SUPFAM" id="SSF51395">
    <property type="entry name" value="FMN-linked oxidoreductases"/>
    <property type="match status" value="1"/>
</dbReference>
<dbReference type="Proteomes" id="UP000223370">
    <property type="component" value="Unassembled WGS sequence"/>
</dbReference>
<dbReference type="GO" id="GO:0010181">
    <property type="term" value="F:FMN binding"/>
    <property type="evidence" value="ECO:0007669"/>
    <property type="project" value="InterPro"/>
</dbReference>
<dbReference type="Gene3D" id="3.20.20.70">
    <property type="entry name" value="Aldolase class I"/>
    <property type="match status" value="1"/>
</dbReference>
<feature type="domain" description="NADH:flavin oxidoreductase/NADH oxidase N-terminal" evidence="3">
    <location>
        <begin position="14"/>
        <end position="334"/>
    </location>
</feature>
<sequence length="395" mass="43478">MAYSFLDTFKFPNKDITLKNRVVIPPLTECMAFHDGNVTEDEIDYYRKHSGGVGLYITAVANVNEEGKGFEGELSVADDKFIPGLHKLASAIKQNGTKAVLQIFSAGRMSSSSVLRGKQPVSASAIAAARAGSEQPRALSAEEVEQTIVDFGEAARRAIQAGFDGVEIHGANTYLIQQFFSPNSNQRTDEWGGTLEKRMKFPLAVIKSVNEAVNKYADKPFIVGYRISPEEIEKPGITFDDTLKFVDVLKDQPIDYLHISMSNVWRKSLTDDTITTPLNETIKEHLQGKVPMIVVGDVQTPEDAAKATDAGFDLVALGRENIREPHWVQKVEHHDEASIRYTISPDDLDELGIKPPFFDILMALSGANGIPLSTAKQTNRDAANKNIDYYLSGGK</sequence>
<gene>
    <name evidence="4" type="primary">nemA_6</name>
    <name evidence="4" type="ORF">IWT5_02334</name>
</gene>
<proteinExistence type="predicted"/>
<dbReference type="CDD" id="cd04735">
    <property type="entry name" value="OYE_like_4_FMN"/>
    <property type="match status" value="1"/>
</dbReference>
<dbReference type="EMBL" id="BCMJ01000016">
    <property type="protein sequence ID" value="GAX09151.1"/>
    <property type="molecule type" value="Genomic_DNA"/>
</dbReference>
<dbReference type="Pfam" id="PF00724">
    <property type="entry name" value="Oxidored_FMN"/>
    <property type="match status" value="1"/>
</dbReference>
<dbReference type="InterPro" id="IPR001155">
    <property type="entry name" value="OxRdtase_FMN_N"/>
</dbReference>
<keyword evidence="2" id="KW-0560">Oxidoreductase</keyword>
<keyword evidence="1" id="KW-0285">Flavoprotein</keyword>
<comment type="caution">
    <text evidence="4">The sequence shown here is derived from an EMBL/GenBank/DDBJ whole genome shotgun (WGS) entry which is preliminary data.</text>
</comment>
<dbReference type="PANTHER" id="PTHR43656">
    <property type="entry name" value="BINDING OXIDOREDUCTASE, PUTATIVE (AFU_ORTHOLOGUE AFUA_2G08260)-RELATED"/>
    <property type="match status" value="1"/>
</dbReference>
<organism evidence="4 5">
    <name type="scientific">Secundilactobacillus silagincola</name>
    <dbReference type="NCBI Taxonomy" id="1714681"/>
    <lineage>
        <taxon>Bacteria</taxon>
        <taxon>Bacillati</taxon>
        <taxon>Bacillota</taxon>
        <taxon>Bacilli</taxon>
        <taxon>Lactobacillales</taxon>
        <taxon>Lactobacillaceae</taxon>
        <taxon>Secundilactobacillus</taxon>
    </lineage>
</organism>
<dbReference type="InterPro" id="IPR051799">
    <property type="entry name" value="NADH_flavin_oxidoreductase"/>
</dbReference>
<evidence type="ECO:0000256" key="1">
    <source>
        <dbReference type="ARBA" id="ARBA00022630"/>
    </source>
</evidence>
<protein>
    <submittedName>
        <fullName evidence="4">NADH-dependent flavin oxidoreductase</fullName>
    </submittedName>
</protein>
<reference evidence="4 5" key="1">
    <citation type="submission" date="2015-11" db="EMBL/GenBank/DDBJ databases">
        <title>Draft genome sequences of new species of the genus Lactobacillus isolated from orchardgrass silage.</title>
        <authorList>
            <person name="Tohno M."/>
            <person name="Tanizawa Y."/>
            <person name="Arita M."/>
        </authorList>
    </citation>
    <scope>NUCLEOTIDE SEQUENCE [LARGE SCALE GENOMIC DNA]</scope>
    <source>
        <strain evidence="4 5">IWT5</strain>
    </source>
</reference>
<evidence type="ECO:0000313" key="5">
    <source>
        <dbReference type="Proteomes" id="UP000223370"/>
    </source>
</evidence>
<dbReference type="OrthoDB" id="9772736at2"/>